<feature type="region of interest" description="Disordered" evidence="1">
    <location>
        <begin position="57"/>
        <end position="116"/>
    </location>
</feature>
<keyword evidence="3" id="KW-1185">Reference proteome</keyword>
<sequence length="131" mass="14420">MSSGGCAGIIHASFRYLMLTSGLQAVQRAASHWRLVELMARGPNWQSNVFPNQDLTSAVRDSAPLAPNRGRQVKSGGRDRRKSTSPAMQDSQPLHTTFAASPLDFNHRDDPEEVSDDTCLYENGLRIFAFG</sequence>
<evidence type="ECO:0000313" key="3">
    <source>
        <dbReference type="Proteomes" id="UP000824540"/>
    </source>
</evidence>
<dbReference type="Proteomes" id="UP000824540">
    <property type="component" value="Unassembled WGS sequence"/>
</dbReference>
<feature type="compositionally biased region" description="Polar residues" evidence="1">
    <location>
        <begin position="84"/>
        <end position="99"/>
    </location>
</feature>
<gene>
    <name evidence="2" type="ORF">JZ751_013662</name>
</gene>
<accession>A0A8T2NVF5</accession>
<reference evidence="2" key="1">
    <citation type="thesis" date="2021" institute="BYU ScholarsArchive" country="Provo, UT, USA">
        <title>Applications of and Algorithms for Genome Assembly and Genomic Analyses with an Emphasis on Marine Teleosts.</title>
        <authorList>
            <person name="Pickett B.D."/>
        </authorList>
    </citation>
    <scope>NUCLEOTIDE SEQUENCE</scope>
    <source>
        <strain evidence="2">HI-2016</strain>
    </source>
</reference>
<dbReference type="EMBL" id="JAFBMS010000023">
    <property type="protein sequence ID" value="KAG9343496.1"/>
    <property type="molecule type" value="Genomic_DNA"/>
</dbReference>
<evidence type="ECO:0000313" key="2">
    <source>
        <dbReference type="EMBL" id="KAG9343496.1"/>
    </source>
</evidence>
<name>A0A8T2NVF5_9TELE</name>
<organism evidence="2 3">
    <name type="scientific">Albula glossodonta</name>
    <name type="common">roundjaw bonefish</name>
    <dbReference type="NCBI Taxonomy" id="121402"/>
    <lineage>
        <taxon>Eukaryota</taxon>
        <taxon>Metazoa</taxon>
        <taxon>Chordata</taxon>
        <taxon>Craniata</taxon>
        <taxon>Vertebrata</taxon>
        <taxon>Euteleostomi</taxon>
        <taxon>Actinopterygii</taxon>
        <taxon>Neopterygii</taxon>
        <taxon>Teleostei</taxon>
        <taxon>Albuliformes</taxon>
        <taxon>Albulidae</taxon>
        <taxon>Albula</taxon>
    </lineage>
</organism>
<evidence type="ECO:0000256" key="1">
    <source>
        <dbReference type="SAM" id="MobiDB-lite"/>
    </source>
</evidence>
<comment type="caution">
    <text evidence="2">The sequence shown here is derived from an EMBL/GenBank/DDBJ whole genome shotgun (WGS) entry which is preliminary data.</text>
</comment>
<protein>
    <submittedName>
        <fullName evidence="2">Uncharacterized protein</fullName>
    </submittedName>
</protein>
<dbReference type="AlphaFoldDB" id="A0A8T2NVF5"/>
<proteinExistence type="predicted"/>